<reference evidence="1" key="1">
    <citation type="submission" date="2022-07" db="EMBL/GenBank/DDBJ databases">
        <authorList>
            <consortium name="DAFM: The Division of Animal and Food Microbiology"/>
        </authorList>
    </citation>
    <scope>NUCLEOTIDE SEQUENCE</scope>
    <source>
        <strain evidence="1">19MO01SH01-2</strain>
    </source>
</reference>
<dbReference type="Gene3D" id="2.60.120.260">
    <property type="entry name" value="Galactose-binding domain-like"/>
    <property type="match status" value="1"/>
</dbReference>
<gene>
    <name evidence="1" type="ORF">QEG23_002104</name>
</gene>
<dbReference type="EMBL" id="ABLOJW010000009">
    <property type="protein sequence ID" value="EKT4092587.1"/>
    <property type="molecule type" value="Genomic_DNA"/>
</dbReference>
<sequence>MTARIYDRPDLDQRDGMMALYVSGKLDNAFPSQAYEGRLQIKNAVGACQVRQIDGDKLPDGYQLYVDQATQEVVLAWPAYVAGAAPISNPGFESGPTGWECGAGWKVSTYGPIVGQWSGEYSNNWGISALSSTSRYSVYPGQRTSAKCKVRQGASSEGNAGASVLLEYRDEAGEVVLTREGNRVMSASKGAVYDSTVNGEAPAAAKTVNIGSNGIRFRENKPLFVDDFEWDHTVAAAGINHNATFQLTLLVSDSRGRSAMWAGSVVVADFVDTKWALTFGRTLWIAEDSSSFPTAQANVFGVETTNVTQLQVNGVIACANTPKVFQATYYADMPGFNVKGVQNLTTNAKYALAGRYILSGTPANWQNNRLDTLDGSVVSQNFVGGGDIFGDEVVLAQYNRGNNNTFTYSYSFDEGESWTLIGPTAIDFPGALAGVGNMAVTAFGGTKTGVFRCQFLGRRNSGVNEIISYPMNAEVVDMAYSHDGWMAVFQNKRVLTRIWDRSDGWVEKAPVPTAGSVRTLAANTRYILAGTSLGEIFRTVDFGATWQQLPTGPINGDFRAIRVWGEQTKSREEFPVPPAGTVVLNRAFTDGSVAGLTGFGPTVAFTSTAAGLALTGTAVSNAVRVRFEDMPLLTDFEAEYDFLSPESGINGGLIYRNGQWLDANDTYGYLVAVEAGQVVLGRGTAGGNYSAVASGSISTVPVGTPRHVRVLVRASRHRIWIDGVLAIDYSSNVYMDTASKLGFNRFKNNVTAANTMTFRNLVIKTA</sequence>
<dbReference type="AlphaFoldDB" id="A0AAI9C1M3"/>
<evidence type="ECO:0000313" key="2">
    <source>
        <dbReference type="Proteomes" id="UP001218208"/>
    </source>
</evidence>
<name>A0AAI9C1M3_STEMA</name>
<proteinExistence type="predicted"/>
<dbReference type="Gene3D" id="2.60.120.560">
    <property type="entry name" value="Exo-inulinase, domain 1"/>
    <property type="match status" value="1"/>
</dbReference>
<evidence type="ECO:0000313" key="1">
    <source>
        <dbReference type="EMBL" id="EKT4092587.1"/>
    </source>
</evidence>
<dbReference type="Proteomes" id="UP001218208">
    <property type="component" value="Unassembled WGS sequence"/>
</dbReference>
<organism evidence="1 2">
    <name type="scientific">Stenotrophomonas maltophilia</name>
    <name type="common">Pseudomonas maltophilia</name>
    <name type="synonym">Xanthomonas maltophilia</name>
    <dbReference type="NCBI Taxonomy" id="40324"/>
    <lineage>
        <taxon>Bacteria</taxon>
        <taxon>Pseudomonadati</taxon>
        <taxon>Pseudomonadota</taxon>
        <taxon>Gammaproteobacteria</taxon>
        <taxon>Lysobacterales</taxon>
        <taxon>Lysobacteraceae</taxon>
        <taxon>Stenotrophomonas</taxon>
        <taxon>Stenotrophomonas maltophilia group</taxon>
    </lineage>
</organism>
<accession>A0AAI9C1M3</accession>
<comment type="caution">
    <text evidence="1">The sequence shown here is derived from an EMBL/GenBank/DDBJ whole genome shotgun (WGS) entry which is preliminary data.</text>
</comment>
<protein>
    <submittedName>
        <fullName evidence="1">Uncharacterized protein</fullName>
    </submittedName>
</protein>
<dbReference type="SUPFAM" id="SSF110296">
    <property type="entry name" value="Oligoxyloglucan reducing end-specific cellobiohydrolase"/>
    <property type="match status" value="1"/>
</dbReference>